<dbReference type="Proteomes" id="UP001251528">
    <property type="component" value="Unassembled WGS sequence"/>
</dbReference>
<name>A0AAJ0FRP6_9HYPO</name>
<feature type="compositionally biased region" description="Basic and acidic residues" evidence="1">
    <location>
        <begin position="123"/>
        <end position="133"/>
    </location>
</feature>
<keyword evidence="3" id="KW-1185">Reference proteome</keyword>
<dbReference type="AlphaFoldDB" id="A0AAJ0FRP6"/>
<gene>
    <name evidence="2" type="ORF">QQS21_008131</name>
</gene>
<proteinExistence type="predicted"/>
<sequence>MSSKEIVWPPKGSSPQKRRSRLEVIKESFAEDDVLYCLHPGCYSRGFRNFGELDEHYKVAHLPPDDKPARGSGYGSRVNETADPFDQLNVLMESLQTESAVEVEKKQDLERKRMLRMQRKREKKSDTPDALKR</sequence>
<evidence type="ECO:0008006" key="4">
    <source>
        <dbReference type="Google" id="ProtNLM"/>
    </source>
</evidence>
<dbReference type="EMBL" id="JASWJB010000179">
    <property type="protein sequence ID" value="KAK2594132.1"/>
    <property type="molecule type" value="Genomic_DNA"/>
</dbReference>
<evidence type="ECO:0000256" key="1">
    <source>
        <dbReference type="SAM" id="MobiDB-lite"/>
    </source>
</evidence>
<feature type="compositionally biased region" description="Basic and acidic residues" evidence="1">
    <location>
        <begin position="102"/>
        <end position="112"/>
    </location>
</feature>
<reference evidence="2" key="1">
    <citation type="submission" date="2023-06" db="EMBL/GenBank/DDBJ databases">
        <title>Conoideocrella luteorostrata (Hypocreales: Clavicipitaceae), a potential biocontrol fungus for elongate hemlock scale in United States Christmas tree production areas.</title>
        <authorList>
            <person name="Barrett H."/>
            <person name="Lovett B."/>
            <person name="Macias A.M."/>
            <person name="Stajich J.E."/>
            <person name="Kasson M.T."/>
        </authorList>
    </citation>
    <scope>NUCLEOTIDE SEQUENCE</scope>
    <source>
        <strain evidence="2">ARSEF 14590</strain>
    </source>
</reference>
<evidence type="ECO:0000313" key="2">
    <source>
        <dbReference type="EMBL" id="KAK2594132.1"/>
    </source>
</evidence>
<feature type="region of interest" description="Disordered" evidence="1">
    <location>
        <begin position="99"/>
        <end position="133"/>
    </location>
</feature>
<accession>A0AAJ0FRP6</accession>
<feature type="region of interest" description="Disordered" evidence="1">
    <location>
        <begin position="61"/>
        <end position="81"/>
    </location>
</feature>
<feature type="compositionally biased region" description="Basic residues" evidence="1">
    <location>
        <begin position="113"/>
        <end position="122"/>
    </location>
</feature>
<comment type="caution">
    <text evidence="2">The sequence shown here is derived from an EMBL/GenBank/DDBJ whole genome shotgun (WGS) entry which is preliminary data.</text>
</comment>
<evidence type="ECO:0000313" key="3">
    <source>
        <dbReference type="Proteomes" id="UP001251528"/>
    </source>
</evidence>
<protein>
    <recommendedName>
        <fullName evidence="4">C2H2-type domain-containing protein</fullName>
    </recommendedName>
</protein>
<organism evidence="2 3">
    <name type="scientific">Conoideocrella luteorostrata</name>
    <dbReference type="NCBI Taxonomy" id="1105319"/>
    <lineage>
        <taxon>Eukaryota</taxon>
        <taxon>Fungi</taxon>
        <taxon>Dikarya</taxon>
        <taxon>Ascomycota</taxon>
        <taxon>Pezizomycotina</taxon>
        <taxon>Sordariomycetes</taxon>
        <taxon>Hypocreomycetidae</taxon>
        <taxon>Hypocreales</taxon>
        <taxon>Clavicipitaceae</taxon>
        <taxon>Conoideocrella</taxon>
    </lineage>
</organism>